<sequence>MNTADVLRQTAADMRAATAQNLPRVRQDRGYDYAAGWAFARERVADRLIEQADLLGLATVTPITCTRLAAA</sequence>
<keyword evidence="2" id="KW-1185">Reference proteome</keyword>
<dbReference type="RefSeq" id="WP_271325334.1">
    <property type="nucleotide sequence ID" value="NZ_JAAGKO020000027.1"/>
</dbReference>
<name>A0ABT6W3G7_9ACTN</name>
<comment type="caution">
    <text evidence="1">The sequence shown here is derived from an EMBL/GenBank/DDBJ whole genome shotgun (WGS) entry which is preliminary data.</text>
</comment>
<gene>
    <name evidence="1" type="ORF">POF43_019335</name>
</gene>
<protein>
    <recommendedName>
        <fullName evidence="3">Acyl-CoA dehydrogenase</fullName>
    </recommendedName>
</protein>
<organism evidence="1 2">
    <name type="scientific">Streptantibioticus silvisoli</name>
    <dbReference type="NCBI Taxonomy" id="2705255"/>
    <lineage>
        <taxon>Bacteria</taxon>
        <taxon>Bacillati</taxon>
        <taxon>Actinomycetota</taxon>
        <taxon>Actinomycetes</taxon>
        <taxon>Kitasatosporales</taxon>
        <taxon>Streptomycetaceae</taxon>
        <taxon>Streptantibioticus</taxon>
    </lineage>
</organism>
<evidence type="ECO:0000313" key="1">
    <source>
        <dbReference type="EMBL" id="MDI5964849.1"/>
    </source>
</evidence>
<evidence type="ECO:0008006" key="3">
    <source>
        <dbReference type="Google" id="ProtNLM"/>
    </source>
</evidence>
<accession>A0ABT6W3G7</accession>
<dbReference type="Proteomes" id="UP001156398">
    <property type="component" value="Unassembled WGS sequence"/>
</dbReference>
<reference evidence="1 2" key="1">
    <citation type="submission" date="2023-05" db="EMBL/GenBank/DDBJ databases">
        <title>Streptantibioticus silvisoli sp. nov., acidotolerant actinomycetes 1 from pine litter.</title>
        <authorList>
            <person name="Swiecimska M."/>
            <person name="Golinska P."/>
            <person name="Sangal V."/>
            <person name="Wachnowicz B."/>
            <person name="Goodfellow M."/>
        </authorList>
    </citation>
    <scope>NUCLEOTIDE SEQUENCE [LARGE SCALE GENOMIC DNA]</scope>
    <source>
        <strain evidence="1 2">SL54</strain>
    </source>
</reference>
<evidence type="ECO:0000313" key="2">
    <source>
        <dbReference type="Proteomes" id="UP001156398"/>
    </source>
</evidence>
<dbReference type="EMBL" id="JAAGKO020000027">
    <property type="protein sequence ID" value="MDI5964849.1"/>
    <property type="molecule type" value="Genomic_DNA"/>
</dbReference>
<proteinExistence type="predicted"/>